<keyword evidence="2" id="KW-1185">Reference proteome</keyword>
<comment type="caution">
    <text evidence="1">The sequence shown here is derived from an EMBL/GenBank/DDBJ whole genome shotgun (WGS) entry which is preliminary data.</text>
</comment>
<sequence length="604" mass="67508">MKGISEYAYEHHSIDGASSRTSIEGLGSDPFGDGDLTSSPVDTQCEDHSLGEDAASNSDESSALGWPLCRKDAIQLTLSPATPDSSSNKSTLMWGQKTHKRETEVSEVELMKERFAKLLLGEDMSGGGKGVCTALAISNAITNLSASVFGELWRLEPLSPERRTMWRREMDWLLSVSDYIVEFVPSSQNFPDGSNMEVSIKDRTEAAWRLLVDLERVKVMISRPRSDLYINLPALRKLDTMLLESLDSFKDTEFWYVDQGIAVSDREQQATGEINNQRQDDKWWLPTPKVPINGLSDGSRKWLQFQRECTSQILKAAMSINGQVLSEMEVPDVYWEALPKNAKSCLGDLLYRGLTSENFSADSLLSQLDLSTEHNSMEVANRIESAIHLCRKKKIEPKQILSHKDGISTIKSSWGKMRDLVGDVEKKVLVAERAESLLLSLRQKAPGLPQSVLDVNKIQFNRDVGQSILESYSRVLESLAFNIISRIDDVMHADKLVKHDPRPTTSLSRRRAAARFRKGSLPFSVHLSISTPYATPFTSPCFSPGPAPRLEKNLAPFTDAKLRVATRHTVGRSSTECRSIEQNMDSNYKNQPAEDTGSETFKEL</sequence>
<accession>A0ACC2AC64</accession>
<gene>
    <name evidence="1" type="ORF">O6H91_23G070000</name>
</gene>
<evidence type="ECO:0000313" key="2">
    <source>
        <dbReference type="Proteomes" id="UP001162992"/>
    </source>
</evidence>
<proteinExistence type="predicted"/>
<protein>
    <submittedName>
        <fullName evidence="1">Uncharacterized protein</fullName>
    </submittedName>
</protein>
<organism evidence="1 2">
    <name type="scientific">Diphasiastrum complanatum</name>
    <name type="common">Issler's clubmoss</name>
    <name type="synonym">Lycopodium complanatum</name>
    <dbReference type="NCBI Taxonomy" id="34168"/>
    <lineage>
        <taxon>Eukaryota</taxon>
        <taxon>Viridiplantae</taxon>
        <taxon>Streptophyta</taxon>
        <taxon>Embryophyta</taxon>
        <taxon>Tracheophyta</taxon>
        <taxon>Lycopodiopsida</taxon>
        <taxon>Lycopodiales</taxon>
        <taxon>Lycopodiaceae</taxon>
        <taxon>Lycopodioideae</taxon>
        <taxon>Diphasiastrum</taxon>
    </lineage>
</organism>
<evidence type="ECO:0000313" key="1">
    <source>
        <dbReference type="EMBL" id="KAJ7515071.1"/>
    </source>
</evidence>
<dbReference type="Proteomes" id="UP001162992">
    <property type="component" value="Chromosome 23"/>
</dbReference>
<dbReference type="EMBL" id="CM055114">
    <property type="protein sequence ID" value="KAJ7515071.1"/>
    <property type="molecule type" value="Genomic_DNA"/>
</dbReference>
<name>A0ACC2AC64_DIPCM</name>
<reference evidence="2" key="1">
    <citation type="journal article" date="2024" name="Proc. Natl. Acad. Sci. U.S.A.">
        <title>Extraordinary preservation of gene collinearity over three hundred million years revealed in homosporous lycophytes.</title>
        <authorList>
            <person name="Li C."/>
            <person name="Wickell D."/>
            <person name="Kuo L.Y."/>
            <person name="Chen X."/>
            <person name="Nie B."/>
            <person name="Liao X."/>
            <person name="Peng D."/>
            <person name="Ji J."/>
            <person name="Jenkins J."/>
            <person name="Williams M."/>
            <person name="Shu S."/>
            <person name="Plott C."/>
            <person name="Barry K."/>
            <person name="Rajasekar S."/>
            <person name="Grimwood J."/>
            <person name="Han X."/>
            <person name="Sun S."/>
            <person name="Hou Z."/>
            <person name="He W."/>
            <person name="Dai G."/>
            <person name="Sun C."/>
            <person name="Schmutz J."/>
            <person name="Leebens-Mack J.H."/>
            <person name="Li F.W."/>
            <person name="Wang L."/>
        </authorList>
    </citation>
    <scope>NUCLEOTIDE SEQUENCE [LARGE SCALE GENOMIC DNA]</scope>
    <source>
        <strain evidence="2">cv. PW_Plant_1</strain>
    </source>
</reference>